<dbReference type="PANTHER" id="PTHR24559">
    <property type="entry name" value="TRANSPOSON TY3-I GAG-POL POLYPROTEIN"/>
    <property type="match status" value="1"/>
</dbReference>
<sequence>MMIARKRVGPLPTHRLAVRHSVDYSSSDHFSLVDSSSSSSSETSSDSFADALSDFASSHSSSDHSLPVSSSGMRSSHRLCSLVPSVHRSPAAIPERPSHDSSFTSSSRKRSRSPVASIPLSSSIPRALSVARADLLPSPKRIRSPESATDLKGCLEDSFEPYVPREAGLGVDFEDESSEPSRSRGTDLEMDVDVERSDGIEIDPEVQAKIDECIAYADALSDRGVDARVVRVDRVTYPVVADDIPEPAQEGAVEVTYKTLGYLVKRFHDHTEEIPVHRVQLKRDNRRLRDIVDVESQRVTRFWHTSRTHEGVNKEIEEMEMEEIEMEETKMVMGTEETMAITSEDLCPLESHVRLTRWFEKMETVFHISNYPEKYQVKYATCTLLNSALTWWNSHKRTIGIEAAYAMRWTELMKLMTEELVLLYTRMVPNKEDKVERFVGGLPDNIQGNGYARSVENKRRLETNTKDNRGQQPVFKRQNVGGQNVARAYTAENNKKKGPRHFRKDCPKLRNQNRGNETGNKNGNKTENQTGGNEATTKAYAIGGGGSNLDSNVVTGTALLDVAPSTLDTSYAVELADGRISETNIVLRGCSLGLLGHPFDIDLMLVELDSFDVIIGMDWLAKYHALIVCDEKIVRIPYGDEVLIIRGDDCNGESKSKLNIISCTRTQKYMQKGCQVYLAQVTSKKNEDKSEEKRLEDVPIIQEFPEVFPEDLHVLPPARQVEFQIDLVLGAAPVARAPYRLAPAELQELSTQLQELFDRGFIRPSSSPWGAPVLFVKKKDGSFRMCIDYRELNKLTVKNRYPLPRIDDLFNQLQGSRVYSKIDLRSGYHQLRVRKEDIPKTAFRTRYGHYEFQVMPFGLTNALTIFMDLMNRVCKPYLDRFVIVFIDDILIYFKSRKEHERHFKLILSKGIHVDPAKIECIKDWASPKTPTKIHQFLEKAKAAFQSLKRNLCSALILALPEGSENFVFAAHSRSERVEHETTTMVRFVKRYDCEIQYHPGKANIVVDALSRKERSKAATSSSLITIPALRLLHLRRCMGASINHLSVGLKLEIVSSLARDRQKSYADIIAKVGNVAYRLELPEQLSRVHSTFHVLKLKKCMANEPLVIPLDEIPVVDKLHFIEEPVEIMDREVKRLKQSRIPIVKVCWNSRRGHEFTWEREDQMQKKYSRLFLISAPVAEATS</sequence>
<evidence type="ECO:0000313" key="4">
    <source>
        <dbReference type="EMBL" id="GJT31408.1"/>
    </source>
</evidence>
<feature type="domain" description="Reverse transcriptase" evidence="2">
    <location>
        <begin position="776"/>
        <end position="909"/>
    </location>
</feature>
<feature type="compositionally biased region" description="Basic and acidic residues" evidence="1">
    <location>
        <begin position="455"/>
        <end position="469"/>
    </location>
</feature>
<evidence type="ECO:0000256" key="1">
    <source>
        <dbReference type="SAM" id="MobiDB-lite"/>
    </source>
</evidence>
<evidence type="ECO:0000259" key="2">
    <source>
        <dbReference type="Pfam" id="PF00078"/>
    </source>
</evidence>
<organism evidence="4 5">
    <name type="scientific">Tanacetum coccineum</name>
    <dbReference type="NCBI Taxonomy" id="301880"/>
    <lineage>
        <taxon>Eukaryota</taxon>
        <taxon>Viridiplantae</taxon>
        <taxon>Streptophyta</taxon>
        <taxon>Embryophyta</taxon>
        <taxon>Tracheophyta</taxon>
        <taxon>Spermatophyta</taxon>
        <taxon>Magnoliopsida</taxon>
        <taxon>eudicotyledons</taxon>
        <taxon>Gunneridae</taxon>
        <taxon>Pentapetalae</taxon>
        <taxon>asterids</taxon>
        <taxon>campanulids</taxon>
        <taxon>Asterales</taxon>
        <taxon>Asteraceae</taxon>
        <taxon>Asteroideae</taxon>
        <taxon>Anthemideae</taxon>
        <taxon>Anthemidinae</taxon>
        <taxon>Tanacetum</taxon>
    </lineage>
</organism>
<dbReference type="InterPro" id="IPR053134">
    <property type="entry name" value="RNA-dir_DNA_polymerase"/>
</dbReference>
<dbReference type="InterPro" id="IPR043502">
    <property type="entry name" value="DNA/RNA_pol_sf"/>
</dbReference>
<dbReference type="Pfam" id="PF24626">
    <property type="entry name" value="SH3_Tf2-1"/>
    <property type="match status" value="1"/>
</dbReference>
<reference evidence="4" key="2">
    <citation type="submission" date="2022-01" db="EMBL/GenBank/DDBJ databases">
        <authorList>
            <person name="Yamashiro T."/>
            <person name="Shiraishi A."/>
            <person name="Satake H."/>
            <person name="Nakayama K."/>
        </authorList>
    </citation>
    <scope>NUCLEOTIDE SEQUENCE</scope>
</reference>
<dbReference type="GO" id="GO:0003964">
    <property type="term" value="F:RNA-directed DNA polymerase activity"/>
    <property type="evidence" value="ECO:0007669"/>
    <property type="project" value="UniProtKB-KW"/>
</dbReference>
<dbReference type="Pfam" id="PF08284">
    <property type="entry name" value="RVP_2"/>
    <property type="match status" value="1"/>
</dbReference>
<dbReference type="PANTHER" id="PTHR24559:SF427">
    <property type="entry name" value="RNA-DIRECTED DNA POLYMERASE"/>
    <property type="match status" value="1"/>
</dbReference>
<keyword evidence="5" id="KW-1185">Reference proteome</keyword>
<dbReference type="Pfam" id="PF00078">
    <property type="entry name" value="RVT_1"/>
    <property type="match status" value="1"/>
</dbReference>
<reference evidence="4" key="1">
    <citation type="journal article" date="2022" name="Int. J. Mol. Sci.">
        <title>Draft Genome of Tanacetum Coccineum: Genomic Comparison of Closely Related Tanacetum-Family Plants.</title>
        <authorList>
            <person name="Yamashiro T."/>
            <person name="Shiraishi A."/>
            <person name="Nakayama K."/>
            <person name="Satake H."/>
        </authorList>
    </citation>
    <scope>NUCLEOTIDE SEQUENCE</scope>
</reference>
<dbReference type="InterPro" id="IPR021109">
    <property type="entry name" value="Peptidase_aspartic_dom_sf"/>
</dbReference>
<feature type="compositionally biased region" description="Low complexity" evidence="1">
    <location>
        <begin position="515"/>
        <end position="534"/>
    </location>
</feature>
<dbReference type="Proteomes" id="UP001151760">
    <property type="component" value="Unassembled WGS sequence"/>
</dbReference>
<keyword evidence="4" id="KW-0808">Transferase</keyword>
<feature type="region of interest" description="Disordered" evidence="1">
    <location>
        <begin position="449"/>
        <end position="539"/>
    </location>
</feature>
<feature type="region of interest" description="Disordered" evidence="1">
    <location>
        <begin position="88"/>
        <end position="118"/>
    </location>
</feature>
<comment type="caution">
    <text evidence="4">The sequence shown here is derived from an EMBL/GenBank/DDBJ whole genome shotgun (WGS) entry which is preliminary data.</text>
</comment>
<dbReference type="InterPro" id="IPR043128">
    <property type="entry name" value="Rev_trsase/Diguanyl_cyclase"/>
</dbReference>
<evidence type="ECO:0000313" key="5">
    <source>
        <dbReference type="Proteomes" id="UP001151760"/>
    </source>
</evidence>
<dbReference type="Gene3D" id="2.40.70.10">
    <property type="entry name" value="Acid Proteases"/>
    <property type="match status" value="1"/>
</dbReference>
<dbReference type="CDD" id="cd01647">
    <property type="entry name" value="RT_LTR"/>
    <property type="match status" value="1"/>
</dbReference>
<dbReference type="SUPFAM" id="SSF56672">
    <property type="entry name" value="DNA/RNA polymerases"/>
    <property type="match status" value="1"/>
</dbReference>
<keyword evidence="4" id="KW-0695">RNA-directed DNA polymerase</keyword>
<dbReference type="EMBL" id="BQNB010014703">
    <property type="protein sequence ID" value="GJT31408.1"/>
    <property type="molecule type" value="Genomic_DNA"/>
</dbReference>
<accession>A0ABQ5CZM9</accession>
<keyword evidence="4" id="KW-0548">Nucleotidyltransferase</keyword>
<dbReference type="CDD" id="cd00303">
    <property type="entry name" value="retropepsin_like"/>
    <property type="match status" value="1"/>
</dbReference>
<feature type="domain" description="Tf2-1-like SH3-like" evidence="3">
    <location>
        <begin position="1068"/>
        <end position="1100"/>
    </location>
</feature>
<name>A0ABQ5CZM9_9ASTR</name>
<proteinExistence type="predicted"/>
<dbReference type="InterPro" id="IPR056924">
    <property type="entry name" value="SH3_Tf2-1"/>
</dbReference>
<protein>
    <submittedName>
        <fullName evidence="4">Reverse transcriptase domain-containing protein</fullName>
    </submittedName>
</protein>
<dbReference type="Gene3D" id="3.30.70.270">
    <property type="match status" value="1"/>
</dbReference>
<evidence type="ECO:0000259" key="3">
    <source>
        <dbReference type="Pfam" id="PF24626"/>
    </source>
</evidence>
<gene>
    <name evidence="4" type="ORF">Tco_0911683</name>
</gene>
<dbReference type="Gene3D" id="3.10.10.10">
    <property type="entry name" value="HIV Type 1 Reverse Transcriptase, subunit A, domain 1"/>
    <property type="match status" value="1"/>
</dbReference>
<dbReference type="InterPro" id="IPR000477">
    <property type="entry name" value="RT_dom"/>
</dbReference>